<dbReference type="PRINTS" id="PR01775">
    <property type="entry name" value="GLFROXRDTASE"/>
</dbReference>
<evidence type="ECO:0000256" key="1">
    <source>
        <dbReference type="ARBA" id="ARBA00010928"/>
    </source>
</evidence>
<evidence type="ECO:0000259" key="3">
    <source>
        <dbReference type="Pfam" id="PF22725"/>
    </source>
</evidence>
<comment type="similarity">
    <text evidence="1">Belongs to the Gfo/Idh/MocA family.</text>
</comment>
<dbReference type="SUPFAM" id="SSF51735">
    <property type="entry name" value="NAD(P)-binding Rossmann-fold domains"/>
    <property type="match status" value="1"/>
</dbReference>
<dbReference type="SUPFAM" id="SSF55347">
    <property type="entry name" value="Glyceraldehyde-3-phosphate dehydrogenase-like, C-terminal domain"/>
    <property type="match status" value="1"/>
</dbReference>
<sequence length="388" mass="42942">MDKVKDTVNSLLGRKPTGPKIRYGVVAAGWISQSSFMPGVGQTSNSELTVLVSDDAEKREKLGKEYNLKTYTYDQFSQALAEGHCDAFYIATPNDQHRKFAVPALEKGYHVLLEKPMEVSVEDCEAILAAQKKSGAKLMIAYRLHHEPGTLDVIDRVRKGDFGDPRIFSSVFTQDLKPENHRAKNGFDSGPIPDMGTYPINAVRNIFGLEPIEVTAIGFKTPGREFLKMEHDTINVTLRFPGDRVAQFTVGYAAAGTDCYKIVGTKGDIEVNPAYTWGSGVKIAYKTKIDGKEDSKTFPETDHFGGETEYFSECILNNTDPEADGEEGLLDVHVILAIKESLKANGKTVKLEARHRNKRPVLDQAKKLSLAKEPKHFIGRDSQKPSTS</sequence>
<dbReference type="PANTHER" id="PTHR43377:SF1">
    <property type="entry name" value="BILIVERDIN REDUCTASE A"/>
    <property type="match status" value="1"/>
</dbReference>
<dbReference type="InterPro" id="IPR000683">
    <property type="entry name" value="Gfo/Idh/MocA-like_OxRdtase_N"/>
</dbReference>
<dbReference type="Pfam" id="PF22725">
    <property type="entry name" value="GFO_IDH_MocA_C3"/>
    <property type="match status" value="1"/>
</dbReference>
<dbReference type="EMBL" id="CAJNON010000042">
    <property type="protein sequence ID" value="CAF0852466.1"/>
    <property type="molecule type" value="Genomic_DNA"/>
</dbReference>
<proteinExistence type="inferred from homology"/>
<reference evidence="4" key="1">
    <citation type="submission" date="2021-02" db="EMBL/GenBank/DDBJ databases">
        <authorList>
            <person name="Nowell W R."/>
        </authorList>
    </citation>
    <scope>NUCLEOTIDE SEQUENCE</scope>
</reference>
<dbReference type="InterPro" id="IPR051450">
    <property type="entry name" value="Gfo/Idh/MocA_Oxidoreductases"/>
</dbReference>
<evidence type="ECO:0000313" key="6">
    <source>
        <dbReference type="Proteomes" id="UP000663891"/>
    </source>
</evidence>
<gene>
    <name evidence="5" type="ORF">OKA104_LOCUS23522</name>
    <name evidence="4" type="ORF">VCS650_LOCUS6742</name>
</gene>
<dbReference type="AlphaFoldDB" id="A0A813VXF6"/>
<dbReference type="InterPro" id="IPR055170">
    <property type="entry name" value="GFO_IDH_MocA-like_dom"/>
</dbReference>
<dbReference type="Proteomes" id="UP000663881">
    <property type="component" value="Unassembled WGS sequence"/>
</dbReference>
<dbReference type="EMBL" id="CAJOAY010001803">
    <property type="protein sequence ID" value="CAF3888388.1"/>
    <property type="molecule type" value="Genomic_DNA"/>
</dbReference>
<accession>A0A813VXF6</accession>
<dbReference type="Pfam" id="PF01408">
    <property type="entry name" value="GFO_IDH_MocA"/>
    <property type="match status" value="1"/>
</dbReference>
<dbReference type="Gene3D" id="3.40.50.720">
    <property type="entry name" value="NAD(P)-binding Rossmann-like Domain"/>
    <property type="match status" value="1"/>
</dbReference>
<evidence type="ECO:0000313" key="4">
    <source>
        <dbReference type="EMBL" id="CAF0852466.1"/>
    </source>
</evidence>
<dbReference type="Gene3D" id="3.30.360.10">
    <property type="entry name" value="Dihydrodipicolinate Reductase, domain 2"/>
    <property type="match status" value="1"/>
</dbReference>
<evidence type="ECO:0000313" key="5">
    <source>
        <dbReference type="EMBL" id="CAF3888388.1"/>
    </source>
</evidence>
<name>A0A813VXF6_9BILA</name>
<evidence type="ECO:0000259" key="2">
    <source>
        <dbReference type="Pfam" id="PF01408"/>
    </source>
</evidence>
<dbReference type="PANTHER" id="PTHR43377">
    <property type="entry name" value="BILIVERDIN REDUCTASE A"/>
    <property type="match status" value="1"/>
</dbReference>
<dbReference type="Proteomes" id="UP000663891">
    <property type="component" value="Unassembled WGS sequence"/>
</dbReference>
<organism evidence="4 6">
    <name type="scientific">Adineta steineri</name>
    <dbReference type="NCBI Taxonomy" id="433720"/>
    <lineage>
        <taxon>Eukaryota</taxon>
        <taxon>Metazoa</taxon>
        <taxon>Spiralia</taxon>
        <taxon>Gnathifera</taxon>
        <taxon>Rotifera</taxon>
        <taxon>Eurotatoria</taxon>
        <taxon>Bdelloidea</taxon>
        <taxon>Adinetida</taxon>
        <taxon>Adinetidae</taxon>
        <taxon>Adineta</taxon>
    </lineage>
</organism>
<dbReference type="InterPro" id="IPR008354">
    <property type="entry name" value="Glc-Fru_OxRdtase_bac"/>
</dbReference>
<protein>
    <recommendedName>
        <fullName evidence="7">Glucose-fructose oxidoreductase</fullName>
    </recommendedName>
</protein>
<feature type="domain" description="GFO/IDH/MocA-like oxidoreductase" evidence="3">
    <location>
        <begin position="155"/>
        <end position="270"/>
    </location>
</feature>
<dbReference type="OrthoDB" id="2129491at2759"/>
<evidence type="ECO:0008006" key="7">
    <source>
        <dbReference type="Google" id="ProtNLM"/>
    </source>
</evidence>
<dbReference type="InterPro" id="IPR036291">
    <property type="entry name" value="NAD(P)-bd_dom_sf"/>
</dbReference>
<feature type="domain" description="Gfo/Idh/MocA-like oxidoreductase N-terminal" evidence="2">
    <location>
        <begin position="21"/>
        <end position="142"/>
    </location>
</feature>
<comment type="caution">
    <text evidence="4">The sequence shown here is derived from an EMBL/GenBank/DDBJ whole genome shotgun (WGS) entry which is preliminary data.</text>
</comment>
<dbReference type="GO" id="GO:0000166">
    <property type="term" value="F:nucleotide binding"/>
    <property type="evidence" value="ECO:0007669"/>
    <property type="project" value="InterPro"/>
</dbReference>